<accession>A0A0C9VTX7</accession>
<proteinExistence type="predicted"/>
<dbReference type="AlphaFoldDB" id="A0A0C9VTX7"/>
<reference evidence="2 3" key="1">
    <citation type="submission" date="2014-06" db="EMBL/GenBank/DDBJ databases">
        <title>Evolutionary Origins and Diversification of the Mycorrhizal Mutualists.</title>
        <authorList>
            <consortium name="DOE Joint Genome Institute"/>
            <consortium name="Mycorrhizal Genomics Consortium"/>
            <person name="Kohler A."/>
            <person name="Kuo A."/>
            <person name="Nagy L.G."/>
            <person name="Floudas D."/>
            <person name="Copeland A."/>
            <person name="Barry K.W."/>
            <person name="Cichocki N."/>
            <person name="Veneault-Fourrey C."/>
            <person name="LaButti K."/>
            <person name="Lindquist E.A."/>
            <person name="Lipzen A."/>
            <person name="Lundell T."/>
            <person name="Morin E."/>
            <person name="Murat C."/>
            <person name="Riley R."/>
            <person name="Ohm R."/>
            <person name="Sun H."/>
            <person name="Tunlid A."/>
            <person name="Henrissat B."/>
            <person name="Grigoriev I.V."/>
            <person name="Hibbett D.S."/>
            <person name="Martin F."/>
        </authorList>
    </citation>
    <scope>NUCLEOTIDE SEQUENCE [LARGE SCALE GENOMIC DNA]</scope>
    <source>
        <strain evidence="2 3">SS14</strain>
    </source>
</reference>
<protein>
    <submittedName>
        <fullName evidence="2">Uncharacterized protein</fullName>
    </submittedName>
</protein>
<evidence type="ECO:0000313" key="2">
    <source>
        <dbReference type="EMBL" id="KIJ41990.1"/>
    </source>
</evidence>
<feature type="region of interest" description="Disordered" evidence="1">
    <location>
        <begin position="189"/>
        <end position="219"/>
    </location>
</feature>
<organism evidence="2 3">
    <name type="scientific">Sphaerobolus stellatus (strain SS14)</name>
    <dbReference type="NCBI Taxonomy" id="990650"/>
    <lineage>
        <taxon>Eukaryota</taxon>
        <taxon>Fungi</taxon>
        <taxon>Dikarya</taxon>
        <taxon>Basidiomycota</taxon>
        <taxon>Agaricomycotina</taxon>
        <taxon>Agaricomycetes</taxon>
        <taxon>Phallomycetidae</taxon>
        <taxon>Geastrales</taxon>
        <taxon>Sphaerobolaceae</taxon>
        <taxon>Sphaerobolus</taxon>
    </lineage>
</organism>
<evidence type="ECO:0000313" key="3">
    <source>
        <dbReference type="Proteomes" id="UP000054279"/>
    </source>
</evidence>
<evidence type="ECO:0000256" key="1">
    <source>
        <dbReference type="SAM" id="MobiDB-lite"/>
    </source>
</evidence>
<dbReference type="HOGENOM" id="CLU_1008916_0_0_1"/>
<name>A0A0C9VTX7_SPHS4</name>
<keyword evidence="3" id="KW-1185">Reference proteome</keyword>
<gene>
    <name evidence="2" type="ORF">M422DRAFT_255011</name>
</gene>
<sequence length="276" mass="29560">MHASTATTPTTLQPTMSFAPTSISYQHYSTSTDPYTHMYGQVPHGAGASGKRSIKPAPPASVATRSEFSVNWKTKVIVPALFKSQPQSATEVQVQAHSPRDELGTRGGTGAGASGKRRSIKPVPPASAIASRSVFSSSWKTKVIAPALFKSQPQLETEVQAQAHVPYHGGIILFVCPYPATMTQAATSTSAQSNAQSPSLLTQAAQHSTTTTSTTQPGQYHPASAYAYPQVQMSYACAVYYTPQMQEQAFLPLEPRAVVKMVVLELMRTSNKSANW</sequence>
<dbReference type="Proteomes" id="UP000054279">
    <property type="component" value="Unassembled WGS sequence"/>
</dbReference>
<dbReference type="EMBL" id="KN837133">
    <property type="protein sequence ID" value="KIJ41990.1"/>
    <property type="molecule type" value="Genomic_DNA"/>
</dbReference>
<feature type="compositionally biased region" description="Low complexity" evidence="1">
    <location>
        <begin position="189"/>
        <end position="216"/>
    </location>
</feature>
<feature type="region of interest" description="Disordered" evidence="1">
    <location>
        <begin position="89"/>
        <end position="125"/>
    </location>
</feature>